<reference evidence="12 13" key="1">
    <citation type="submission" date="2023-03" db="EMBL/GenBank/DDBJ databases">
        <title>Genome sequence of Lichtheimia ornata CBS 291.66.</title>
        <authorList>
            <person name="Mohabir J.T."/>
            <person name="Shea T.P."/>
            <person name="Kurbessoian T."/>
            <person name="Berby B."/>
            <person name="Fontaine J."/>
            <person name="Livny J."/>
            <person name="Gnirke A."/>
            <person name="Stajich J.E."/>
            <person name="Cuomo C.A."/>
        </authorList>
    </citation>
    <scope>NUCLEOTIDE SEQUENCE [LARGE SCALE GENOMIC DNA]</scope>
    <source>
        <strain evidence="12">CBS 291.66</strain>
    </source>
</reference>
<feature type="transmembrane region" description="Helical" evidence="10">
    <location>
        <begin position="267"/>
        <end position="288"/>
    </location>
</feature>
<dbReference type="EMBL" id="JARTCD010000017">
    <property type="protein sequence ID" value="KAJ8659677.1"/>
    <property type="molecule type" value="Genomic_DNA"/>
</dbReference>
<gene>
    <name evidence="12" type="ORF">O0I10_004656</name>
</gene>
<evidence type="ECO:0000256" key="7">
    <source>
        <dbReference type="ARBA" id="ARBA00023303"/>
    </source>
</evidence>
<feature type="transmembrane region" description="Helical" evidence="10">
    <location>
        <begin position="495"/>
        <end position="514"/>
    </location>
</feature>
<feature type="compositionally biased region" description="Polar residues" evidence="9">
    <location>
        <begin position="639"/>
        <end position="656"/>
    </location>
</feature>
<dbReference type="PANTHER" id="PTHR11003:SF291">
    <property type="entry name" value="IP11374P"/>
    <property type="match status" value="1"/>
</dbReference>
<feature type="transmembrane region" description="Helical" evidence="10">
    <location>
        <begin position="108"/>
        <end position="128"/>
    </location>
</feature>
<dbReference type="Gene3D" id="1.10.287.70">
    <property type="match status" value="2"/>
</dbReference>
<dbReference type="InterPro" id="IPR003280">
    <property type="entry name" value="2pore_dom_K_chnl"/>
</dbReference>
<evidence type="ECO:0000259" key="11">
    <source>
        <dbReference type="Pfam" id="PF07885"/>
    </source>
</evidence>
<accession>A0AAD7Y228</accession>
<sequence length="733" mass="82326">MPMDDNGATTTPYTTSPTSLSPQQQEDEPLTWDGRRAAIHFSLPEHPVAHTGYSFIQQEPSSSPPPPSLWERLEHLFYRLSDIYNGWLEERKQQMHNARQLRGRSRSLTEIPFCMAAFISIYATFMLFRGLAVDGWIVDHHDWDGTGHSYDRNAVASINAQERTLVTLAVVCGVITWMFLIGKTRSYIYRASRWCILMACIQGLASVLAVMAFSQRCSDQGMDDPRYVYSRGYWSCLVSGTLMLVATFGFILDWLLSYPYSELTPAINALVLPAVMVCSVVAIGASVYALLEDWTYSEALIFCWTAVTTIGYGDIAPSTSQGKIFFLLYTAAGVSVVGYMLLSIRAVITGSSSDILKVNLMRVESLHDYSHRQHQKWLARHDAGISYPQAGNNRRPTFNRARRRLSSNVSTFSNYTISNIINNKDRQILVQVITRSGVVRMTFTLILCWFGGAGVFCLLEDDWSYLDALYFAFCTQLTIGFGDIVPQSVLAQEFWLVYIVISIAVAAYFISLFGDALVEKLHIQYGDDDEDGSEYADSVDDPNGNEPSYITLARSFEDDDNDEPSQCVSETPESIQYSSNNIHRFSTPCPRPCNGSVALSEREPLVRYASMPNVDRGAIRRPPRLGIYHSPYDIERQTNRSTPYMSYDSTQETTPIIHQPTPLPPSKHPYSPSDISANAESGEVSCGESSRSDRDHLSSPLHQHTPQSSRTKKSSKYLPIAVTDDNKKHRDHH</sequence>
<feature type="domain" description="Potassium channel" evidence="11">
    <location>
        <begin position="445"/>
        <end position="518"/>
    </location>
</feature>
<evidence type="ECO:0000256" key="8">
    <source>
        <dbReference type="RuleBase" id="RU003857"/>
    </source>
</evidence>
<dbReference type="Proteomes" id="UP001234581">
    <property type="component" value="Unassembled WGS sequence"/>
</dbReference>
<feature type="transmembrane region" description="Helical" evidence="10">
    <location>
        <begin position="194"/>
        <end position="212"/>
    </location>
</feature>
<evidence type="ECO:0000256" key="9">
    <source>
        <dbReference type="SAM" id="MobiDB-lite"/>
    </source>
</evidence>
<keyword evidence="2 8" id="KW-0813">Transport</keyword>
<evidence type="ECO:0000256" key="2">
    <source>
        <dbReference type="ARBA" id="ARBA00022448"/>
    </source>
</evidence>
<keyword evidence="7 8" id="KW-0407">Ion channel</keyword>
<comment type="caution">
    <text evidence="12">The sequence shown here is derived from an EMBL/GenBank/DDBJ whole genome shotgun (WGS) entry which is preliminary data.</text>
</comment>
<feature type="transmembrane region" description="Helical" evidence="10">
    <location>
        <begin position="232"/>
        <end position="255"/>
    </location>
</feature>
<dbReference type="PANTHER" id="PTHR11003">
    <property type="entry name" value="POTASSIUM CHANNEL, SUBFAMILY K"/>
    <property type="match status" value="1"/>
</dbReference>
<keyword evidence="3 8" id="KW-0812">Transmembrane</keyword>
<keyword evidence="5 8" id="KW-0406">Ion transport</keyword>
<feature type="domain" description="Potassium channel" evidence="11">
    <location>
        <begin position="276"/>
        <end position="348"/>
    </location>
</feature>
<dbReference type="GO" id="GO:0015271">
    <property type="term" value="F:outward rectifier potassium channel activity"/>
    <property type="evidence" value="ECO:0007669"/>
    <property type="project" value="TreeGrafter"/>
</dbReference>
<evidence type="ECO:0000256" key="5">
    <source>
        <dbReference type="ARBA" id="ARBA00023065"/>
    </source>
</evidence>
<feature type="compositionally biased region" description="Basic and acidic residues" evidence="9">
    <location>
        <begin position="724"/>
        <end position="733"/>
    </location>
</feature>
<feature type="transmembrane region" description="Helical" evidence="10">
    <location>
        <begin position="468"/>
        <end position="489"/>
    </location>
</feature>
<comment type="similarity">
    <text evidence="8">Belongs to the two pore domain potassium channel (TC 1.A.1.8) family.</text>
</comment>
<feature type="transmembrane region" description="Helical" evidence="10">
    <location>
        <begin position="165"/>
        <end position="182"/>
    </location>
</feature>
<evidence type="ECO:0000313" key="12">
    <source>
        <dbReference type="EMBL" id="KAJ8659677.1"/>
    </source>
</evidence>
<evidence type="ECO:0000256" key="4">
    <source>
        <dbReference type="ARBA" id="ARBA00022989"/>
    </source>
</evidence>
<comment type="subcellular location">
    <subcellularLocation>
        <location evidence="1">Membrane</location>
        <topology evidence="1">Multi-pass membrane protein</topology>
    </subcellularLocation>
</comment>
<dbReference type="InterPro" id="IPR013099">
    <property type="entry name" value="K_chnl_dom"/>
</dbReference>
<feature type="compositionally biased region" description="Low complexity" evidence="9">
    <location>
        <begin position="9"/>
        <end position="24"/>
    </location>
</feature>
<dbReference type="PRINTS" id="PR01333">
    <property type="entry name" value="2POREKCHANEL"/>
</dbReference>
<protein>
    <recommendedName>
        <fullName evidence="11">Potassium channel domain-containing protein</fullName>
    </recommendedName>
</protein>
<dbReference type="GO" id="GO:0005886">
    <property type="term" value="C:plasma membrane"/>
    <property type="evidence" value="ECO:0007669"/>
    <property type="project" value="TreeGrafter"/>
</dbReference>
<keyword evidence="4 10" id="KW-1133">Transmembrane helix</keyword>
<proteinExistence type="inferred from homology"/>
<feature type="region of interest" description="Disordered" evidence="9">
    <location>
        <begin position="1"/>
        <end position="29"/>
    </location>
</feature>
<feature type="region of interest" description="Disordered" evidence="9">
    <location>
        <begin position="630"/>
        <end position="733"/>
    </location>
</feature>
<feature type="transmembrane region" description="Helical" evidence="10">
    <location>
        <begin position="324"/>
        <end position="348"/>
    </location>
</feature>
<dbReference type="RefSeq" id="XP_058344590.1">
    <property type="nucleotide sequence ID" value="XM_058484713.1"/>
</dbReference>
<organism evidence="12 13">
    <name type="scientific">Lichtheimia ornata</name>
    <dbReference type="NCBI Taxonomy" id="688661"/>
    <lineage>
        <taxon>Eukaryota</taxon>
        <taxon>Fungi</taxon>
        <taxon>Fungi incertae sedis</taxon>
        <taxon>Mucoromycota</taxon>
        <taxon>Mucoromycotina</taxon>
        <taxon>Mucoromycetes</taxon>
        <taxon>Mucorales</taxon>
        <taxon>Lichtheimiaceae</taxon>
        <taxon>Lichtheimia</taxon>
    </lineage>
</organism>
<feature type="transmembrane region" description="Helical" evidence="10">
    <location>
        <begin position="438"/>
        <end position="459"/>
    </location>
</feature>
<dbReference type="Pfam" id="PF07885">
    <property type="entry name" value="Ion_trans_2"/>
    <property type="match status" value="2"/>
</dbReference>
<dbReference type="GO" id="GO:0022841">
    <property type="term" value="F:potassium ion leak channel activity"/>
    <property type="evidence" value="ECO:0007669"/>
    <property type="project" value="TreeGrafter"/>
</dbReference>
<keyword evidence="6 10" id="KW-0472">Membrane</keyword>
<evidence type="ECO:0000256" key="10">
    <source>
        <dbReference type="SAM" id="Phobius"/>
    </source>
</evidence>
<evidence type="ECO:0000256" key="1">
    <source>
        <dbReference type="ARBA" id="ARBA00004141"/>
    </source>
</evidence>
<keyword evidence="13" id="KW-1185">Reference proteome</keyword>
<evidence type="ECO:0000256" key="6">
    <source>
        <dbReference type="ARBA" id="ARBA00023136"/>
    </source>
</evidence>
<evidence type="ECO:0000256" key="3">
    <source>
        <dbReference type="ARBA" id="ARBA00022692"/>
    </source>
</evidence>
<dbReference type="GO" id="GO:0030322">
    <property type="term" value="P:stabilization of membrane potential"/>
    <property type="evidence" value="ECO:0007669"/>
    <property type="project" value="TreeGrafter"/>
</dbReference>
<name>A0AAD7Y228_9FUNG</name>
<dbReference type="AlphaFoldDB" id="A0AAD7Y228"/>
<feature type="compositionally biased region" description="Polar residues" evidence="9">
    <location>
        <begin position="700"/>
        <end position="709"/>
    </location>
</feature>
<dbReference type="SUPFAM" id="SSF81324">
    <property type="entry name" value="Voltage-gated potassium channels"/>
    <property type="match status" value="2"/>
</dbReference>
<dbReference type="GeneID" id="83212069"/>
<evidence type="ECO:0000313" key="13">
    <source>
        <dbReference type="Proteomes" id="UP001234581"/>
    </source>
</evidence>